<evidence type="ECO:0000313" key="2">
    <source>
        <dbReference type="Proteomes" id="UP000177349"/>
    </source>
</evidence>
<gene>
    <name evidence="1" type="ORF">A3B31_02150</name>
</gene>
<comment type="caution">
    <text evidence="1">The sequence shown here is derived from an EMBL/GenBank/DDBJ whole genome shotgun (WGS) entry which is preliminary data.</text>
</comment>
<evidence type="ECO:0000313" key="1">
    <source>
        <dbReference type="EMBL" id="OGY92998.1"/>
    </source>
</evidence>
<protein>
    <submittedName>
        <fullName evidence="1">Uncharacterized protein</fullName>
    </submittedName>
</protein>
<dbReference type="EMBL" id="MHKN01000003">
    <property type="protein sequence ID" value="OGY92998.1"/>
    <property type="molecule type" value="Genomic_DNA"/>
</dbReference>
<dbReference type="Proteomes" id="UP000177349">
    <property type="component" value="Unassembled WGS sequence"/>
</dbReference>
<organism evidence="1 2">
    <name type="scientific">Candidatus Komeilibacteria bacterium RIFCSPLOWO2_01_FULL_53_11</name>
    <dbReference type="NCBI Taxonomy" id="1798552"/>
    <lineage>
        <taxon>Bacteria</taxon>
        <taxon>Candidatus Komeiliibacteriota</taxon>
    </lineage>
</organism>
<accession>A0A1G2BVC2</accession>
<proteinExistence type="predicted"/>
<name>A0A1G2BVC2_9BACT</name>
<dbReference type="AlphaFoldDB" id="A0A1G2BVC2"/>
<reference evidence="1 2" key="1">
    <citation type="journal article" date="2016" name="Nat. Commun.">
        <title>Thousands of microbial genomes shed light on interconnected biogeochemical processes in an aquifer system.</title>
        <authorList>
            <person name="Anantharaman K."/>
            <person name="Brown C.T."/>
            <person name="Hug L.A."/>
            <person name="Sharon I."/>
            <person name="Castelle C.J."/>
            <person name="Probst A.J."/>
            <person name="Thomas B.C."/>
            <person name="Singh A."/>
            <person name="Wilkins M.J."/>
            <person name="Karaoz U."/>
            <person name="Brodie E.L."/>
            <person name="Williams K.H."/>
            <person name="Hubbard S.S."/>
            <person name="Banfield J.F."/>
        </authorList>
    </citation>
    <scope>NUCLEOTIDE SEQUENCE [LARGE SCALE GENOMIC DNA]</scope>
</reference>
<sequence length="136" mass="14522">MVRIETVSVAALFFGGITMKELAQNIRRGLATEGVTEACEVWGACREGGVVIANVVGLALIGAVGKERAIRMMEEAFDESVLGTEDGSRTREVLEVLGLTDVSQTEDLAARHIEDASASFIADELESGRLQLAVVR</sequence>